<keyword evidence="2" id="KW-1133">Transmembrane helix</keyword>
<proteinExistence type="predicted"/>
<keyword evidence="4" id="KW-1185">Reference proteome</keyword>
<comment type="caution">
    <text evidence="3">The sequence shown here is derived from an EMBL/GenBank/DDBJ whole genome shotgun (WGS) entry which is preliminary data.</text>
</comment>
<reference evidence="3" key="1">
    <citation type="journal article" date="2020" name="bioRxiv">
        <title>Chromosome-level reference genome of the European wasp spider Argiope bruennichi: a resource for studies on range expansion and evolutionary adaptation.</title>
        <authorList>
            <person name="Sheffer M.M."/>
            <person name="Hoppe A."/>
            <person name="Krehenwinkel H."/>
            <person name="Uhl G."/>
            <person name="Kuss A.W."/>
            <person name="Jensen L."/>
            <person name="Jensen C."/>
            <person name="Gillespie R.G."/>
            <person name="Hoff K.J."/>
            <person name="Prost S."/>
        </authorList>
    </citation>
    <scope>NUCLEOTIDE SEQUENCE</scope>
</reference>
<protein>
    <submittedName>
        <fullName evidence="3">Uncharacterized protein</fullName>
    </submittedName>
</protein>
<evidence type="ECO:0000256" key="2">
    <source>
        <dbReference type="SAM" id="Phobius"/>
    </source>
</evidence>
<evidence type="ECO:0000256" key="1">
    <source>
        <dbReference type="SAM" id="MobiDB-lite"/>
    </source>
</evidence>
<name>A0A8T0EYM7_ARGBR</name>
<dbReference type="Proteomes" id="UP000807504">
    <property type="component" value="Unassembled WGS sequence"/>
</dbReference>
<evidence type="ECO:0000313" key="4">
    <source>
        <dbReference type="Proteomes" id="UP000807504"/>
    </source>
</evidence>
<feature type="transmembrane region" description="Helical" evidence="2">
    <location>
        <begin position="32"/>
        <end position="52"/>
    </location>
</feature>
<accession>A0A8T0EYM7</accession>
<feature type="region of interest" description="Disordered" evidence="1">
    <location>
        <begin position="72"/>
        <end position="93"/>
    </location>
</feature>
<keyword evidence="2" id="KW-0812">Transmembrane</keyword>
<dbReference type="AlphaFoldDB" id="A0A8T0EYM7"/>
<reference evidence="3" key="2">
    <citation type="submission" date="2020-06" db="EMBL/GenBank/DDBJ databases">
        <authorList>
            <person name="Sheffer M."/>
        </authorList>
    </citation>
    <scope>NUCLEOTIDE SEQUENCE</scope>
</reference>
<gene>
    <name evidence="3" type="ORF">HNY73_011826</name>
</gene>
<keyword evidence="2" id="KW-0472">Membrane</keyword>
<sequence>MDEGTRRKCYPYFTATLTLLKNKEKNAFPGELLDLLVLFVVWLIVCPPVFALKNDAERSCNASLFSEEQVAEEGGGIDAKEPGEGLAHNPGGR</sequence>
<dbReference type="EMBL" id="JABXBU010001863">
    <property type="protein sequence ID" value="KAF8781432.1"/>
    <property type="molecule type" value="Genomic_DNA"/>
</dbReference>
<evidence type="ECO:0000313" key="3">
    <source>
        <dbReference type="EMBL" id="KAF8781432.1"/>
    </source>
</evidence>
<organism evidence="3 4">
    <name type="scientific">Argiope bruennichi</name>
    <name type="common">Wasp spider</name>
    <name type="synonym">Aranea bruennichi</name>
    <dbReference type="NCBI Taxonomy" id="94029"/>
    <lineage>
        <taxon>Eukaryota</taxon>
        <taxon>Metazoa</taxon>
        <taxon>Ecdysozoa</taxon>
        <taxon>Arthropoda</taxon>
        <taxon>Chelicerata</taxon>
        <taxon>Arachnida</taxon>
        <taxon>Araneae</taxon>
        <taxon>Araneomorphae</taxon>
        <taxon>Entelegynae</taxon>
        <taxon>Araneoidea</taxon>
        <taxon>Araneidae</taxon>
        <taxon>Argiope</taxon>
    </lineage>
</organism>